<evidence type="ECO:0000259" key="15">
    <source>
        <dbReference type="Pfam" id="PF02878"/>
    </source>
</evidence>
<keyword evidence="6" id="KW-0597">Phosphoprotein</keyword>
<dbReference type="FunFam" id="3.40.120.10:FF:000006">
    <property type="entry name" value="Phosphoglucomutase PgmA"/>
    <property type="match status" value="1"/>
</dbReference>
<keyword evidence="19" id="KW-1185">Reference proteome</keyword>
<evidence type="ECO:0000256" key="8">
    <source>
        <dbReference type="ARBA" id="ARBA00022842"/>
    </source>
</evidence>
<keyword evidence="7 13" id="KW-0479">Metal-binding</keyword>
<dbReference type="EC" id="5.4.2.2" evidence="4"/>
<comment type="similarity">
    <text evidence="3 13">Belongs to the phosphohexose mutase family.</text>
</comment>
<dbReference type="Pfam" id="PF02880">
    <property type="entry name" value="PGM_PMM_III"/>
    <property type="match status" value="1"/>
</dbReference>
<dbReference type="GO" id="GO:0000287">
    <property type="term" value="F:magnesium ion binding"/>
    <property type="evidence" value="ECO:0007669"/>
    <property type="project" value="InterPro"/>
</dbReference>
<feature type="domain" description="Alpha-D-phosphohexomutase alpha/beta/alpha" evidence="16">
    <location>
        <begin position="219"/>
        <end position="326"/>
    </location>
</feature>
<organism evidence="18 19">
    <name type="scientific">Adineta ricciae</name>
    <name type="common">Rotifer</name>
    <dbReference type="NCBI Taxonomy" id="249248"/>
    <lineage>
        <taxon>Eukaryota</taxon>
        <taxon>Metazoa</taxon>
        <taxon>Spiralia</taxon>
        <taxon>Gnathifera</taxon>
        <taxon>Rotifera</taxon>
        <taxon>Eurotatoria</taxon>
        <taxon>Bdelloidea</taxon>
        <taxon>Adinetida</taxon>
        <taxon>Adinetidae</taxon>
        <taxon>Adineta</taxon>
    </lineage>
</organism>
<keyword evidence="8 13" id="KW-0460">Magnesium</keyword>
<dbReference type="InterPro" id="IPR036900">
    <property type="entry name" value="A-D-PHexomutase_C_sf"/>
</dbReference>
<reference evidence="18" key="1">
    <citation type="submission" date="2021-02" db="EMBL/GenBank/DDBJ databases">
        <authorList>
            <person name="Nowell W R."/>
        </authorList>
    </citation>
    <scope>NUCLEOTIDE SEQUENCE</scope>
</reference>
<dbReference type="FunFam" id="3.30.310.50:FF:000002">
    <property type="entry name" value="Phosphoglucomutase 5"/>
    <property type="match status" value="1"/>
</dbReference>
<evidence type="ECO:0000256" key="2">
    <source>
        <dbReference type="ARBA" id="ARBA00001946"/>
    </source>
</evidence>
<dbReference type="Proteomes" id="UP000663828">
    <property type="component" value="Unassembled WGS sequence"/>
</dbReference>
<dbReference type="InterPro" id="IPR016066">
    <property type="entry name" value="A-D-PHexomutase_CS"/>
</dbReference>
<dbReference type="PRINTS" id="PR00509">
    <property type="entry name" value="PGMPMM"/>
</dbReference>
<dbReference type="Pfam" id="PF24947">
    <property type="entry name" value="PGM1_C_vert_fung"/>
    <property type="match status" value="1"/>
</dbReference>
<dbReference type="GO" id="GO:0006006">
    <property type="term" value="P:glucose metabolic process"/>
    <property type="evidence" value="ECO:0007669"/>
    <property type="project" value="UniProtKB-KW"/>
</dbReference>
<dbReference type="AlphaFoldDB" id="A0A816EBL1"/>
<dbReference type="PANTHER" id="PTHR22573">
    <property type="entry name" value="PHOSPHOHEXOMUTASE FAMILY MEMBER"/>
    <property type="match status" value="1"/>
</dbReference>
<evidence type="ECO:0000313" key="18">
    <source>
        <dbReference type="EMBL" id="CAF1643949.1"/>
    </source>
</evidence>
<evidence type="ECO:0000256" key="4">
    <source>
        <dbReference type="ARBA" id="ARBA00012728"/>
    </source>
</evidence>
<dbReference type="GO" id="GO:0005829">
    <property type="term" value="C:cytosol"/>
    <property type="evidence" value="ECO:0007669"/>
    <property type="project" value="TreeGrafter"/>
</dbReference>
<comment type="catalytic activity">
    <reaction evidence="11">
        <text>alpha-D-glucose 1,6-bisphosphate + L-seryl-[protein] = O-phospho-L-seryl-[protein] + alpha-D-glucose 6-phosphate</text>
        <dbReference type="Rhea" id="RHEA:68752"/>
        <dbReference type="Rhea" id="RHEA-COMP:9863"/>
        <dbReference type="Rhea" id="RHEA-COMP:11604"/>
        <dbReference type="ChEBI" id="CHEBI:29999"/>
        <dbReference type="ChEBI" id="CHEBI:58225"/>
        <dbReference type="ChEBI" id="CHEBI:58392"/>
        <dbReference type="ChEBI" id="CHEBI:83421"/>
    </reaction>
</comment>
<dbReference type="Gene3D" id="3.30.310.50">
    <property type="entry name" value="Alpha-D-phosphohexomutase, C-terminal domain"/>
    <property type="match status" value="1"/>
</dbReference>
<protein>
    <recommendedName>
        <fullName evidence="4">phosphoglucomutase (alpha-D-glucose-1,6-bisphosphate-dependent)</fullName>
        <ecNumber evidence="4">5.4.2.2</ecNumber>
    </recommendedName>
</protein>
<comment type="catalytic activity">
    <reaction evidence="1">
        <text>alpha-D-glucose 1-phosphate = alpha-D-glucose 6-phosphate</text>
        <dbReference type="Rhea" id="RHEA:23536"/>
        <dbReference type="ChEBI" id="CHEBI:58225"/>
        <dbReference type="ChEBI" id="CHEBI:58601"/>
        <dbReference type="EC" id="5.4.2.2"/>
    </reaction>
</comment>
<dbReference type="InterPro" id="IPR005841">
    <property type="entry name" value="Alpha-D-phosphohexomutase_SF"/>
</dbReference>
<evidence type="ECO:0000256" key="14">
    <source>
        <dbReference type="SAM" id="MobiDB-lite"/>
    </source>
</evidence>
<dbReference type="SUPFAM" id="SSF55957">
    <property type="entry name" value="Phosphoglucomutase, C-terminal domain"/>
    <property type="match status" value="1"/>
</dbReference>
<evidence type="ECO:0000256" key="10">
    <source>
        <dbReference type="ARBA" id="ARBA00023277"/>
    </source>
</evidence>
<dbReference type="InterPro" id="IPR005845">
    <property type="entry name" value="A-D-PHexomutase_a/b/a-II"/>
</dbReference>
<dbReference type="InterPro" id="IPR005844">
    <property type="entry name" value="A-D-PHexomutase_a/b/a-I"/>
</dbReference>
<evidence type="ECO:0000259" key="16">
    <source>
        <dbReference type="Pfam" id="PF02879"/>
    </source>
</evidence>
<dbReference type="InterPro" id="IPR005846">
    <property type="entry name" value="A-D-PHexomutase_a/b/a-III"/>
</dbReference>
<keyword evidence="9" id="KW-0413">Isomerase</keyword>
<dbReference type="Gene3D" id="3.40.120.10">
    <property type="entry name" value="Alpha-D-Glucose-1,6-Bisphosphate, subunit A, domain 3"/>
    <property type="match status" value="3"/>
</dbReference>
<evidence type="ECO:0000256" key="1">
    <source>
        <dbReference type="ARBA" id="ARBA00000443"/>
    </source>
</evidence>
<keyword evidence="10" id="KW-0119">Carbohydrate metabolism</keyword>
<comment type="caution">
    <text evidence="18">The sequence shown here is derived from an EMBL/GenBank/DDBJ whole genome shotgun (WGS) entry which is preliminary data.</text>
</comment>
<dbReference type="FunFam" id="3.40.120.10:FF:000005">
    <property type="entry name" value="Phosphoglucomutase 5"/>
    <property type="match status" value="1"/>
</dbReference>
<dbReference type="PROSITE" id="PS00710">
    <property type="entry name" value="PGM_PMM"/>
    <property type="match status" value="1"/>
</dbReference>
<keyword evidence="5" id="KW-0313">Glucose metabolism</keyword>
<evidence type="ECO:0000259" key="17">
    <source>
        <dbReference type="Pfam" id="PF02880"/>
    </source>
</evidence>
<evidence type="ECO:0000256" key="12">
    <source>
        <dbReference type="ARBA" id="ARBA00049409"/>
    </source>
</evidence>
<feature type="region of interest" description="Disordered" evidence="14">
    <location>
        <begin position="1"/>
        <end position="31"/>
    </location>
</feature>
<comment type="cofactor">
    <cofactor evidence="2">
        <name>Mg(2+)</name>
        <dbReference type="ChEBI" id="CHEBI:18420"/>
    </cofactor>
</comment>
<dbReference type="Pfam" id="PF02878">
    <property type="entry name" value="PGM_PMM_I"/>
    <property type="match status" value="1"/>
</dbReference>
<evidence type="ECO:0000313" key="19">
    <source>
        <dbReference type="Proteomes" id="UP000663828"/>
    </source>
</evidence>
<comment type="catalytic activity">
    <reaction evidence="12">
        <text>O-phospho-L-seryl-[protein] + alpha-D-glucose 1-phosphate = alpha-D-glucose 1,6-bisphosphate + L-seryl-[protein]</text>
        <dbReference type="Rhea" id="RHEA:68748"/>
        <dbReference type="Rhea" id="RHEA-COMP:9863"/>
        <dbReference type="Rhea" id="RHEA-COMP:11604"/>
        <dbReference type="ChEBI" id="CHEBI:29999"/>
        <dbReference type="ChEBI" id="CHEBI:58392"/>
        <dbReference type="ChEBI" id="CHEBI:58601"/>
        <dbReference type="ChEBI" id="CHEBI:83421"/>
    </reaction>
</comment>
<evidence type="ECO:0000256" key="9">
    <source>
        <dbReference type="ARBA" id="ARBA00023235"/>
    </source>
</evidence>
<evidence type="ECO:0000256" key="11">
    <source>
        <dbReference type="ARBA" id="ARBA00049318"/>
    </source>
</evidence>
<evidence type="ECO:0000256" key="7">
    <source>
        <dbReference type="ARBA" id="ARBA00022723"/>
    </source>
</evidence>
<gene>
    <name evidence="18" type="ORF">XAT740_LOCUS53807</name>
</gene>
<dbReference type="NCBIfam" id="NF005737">
    <property type="entry name" value="PRK07564.1-1"/>
    <property type="match status" value="1"/>
</dbReference>
<evidence type="ECO:0000256" key="13">
    <source>
        <dbReference type="RuleBase" id="RU004326"/>
    </source>
</evidence>
<sequence length="591" mass="66087">MSNPEQVKHAIETRPTKPFTDQKPGTSGLRKPTKTFIENQYFENFIQAYFDDLNERNKDKQATLVVGGDGRHFVREGTRIIIQMAAANNVKKLFVARDGLMSTPSVSCVIRKRNTDGGIVLTASHNPGGIDNDFGVKFNISNGGSDFFDRNTKFNGKFCLGPAPEAVTNSVYDKTRQLTNIRLCPTLVNIDLLTLGKHTYEIEGRSTPFEIEIIDSVDDYVQLMKSIFDFDKIHNLLVGDKGKFPIMINALSGVMGPYVLRIFHEELKAKDAVTVKNCQNLEDFGGHHPDPNLTYAHELVEDMKHGDFEFGAAFDGDGDRNMILGKSGFFVTPCDSLAVLAANLDCIPYFKKHGIHGYARSMPTSGAVDRVAAKNQKSLYEVPTGWKFFGNLMDSKLISICGEESFGTGSDHIREKDGMWAVLSWLSVLANVDRSVEKILHAHWTTFGRNFFTRYDYEEIDGPGPFAMLKRLEGMCMANELLNKTFVTPYGNKEYTVTLMDDFHYTDPVDGSYTEKQGIRIVFTDGSRLVFRLSGTGARGATVRLYADSYENDPSTYTKDAQEMLRPLVSLALEIAQLKEFTGRDKPTVIT</sequence>
<feature type="domain" description="Alpha-D-phosphohexomutase alpha/beta/alpha" evidence="17">
    <location>
        <begin position="351"/>
        <end position="447"/>
    </location>
</feature>
<dbReference type="SUPFAM" id="SSF53738">
    <property type="entry name" value="Phosphoglucomutase, first 3 domains"/>
    <property type="match status" value="3"/>
</dbReference>
<dbReference type="EMBL" id="CAJNOR010009369">
    <property type="protein sequence ID" value="CAF1643949.1"/>
    <property type="molecule type" value="Genomic_DNA"/>
</dbReference>
<dbReference type="GO" id="GO:0004614">
    <property type="term" value="F:phosphoglucomutase activity"/>
    <property type="evidence" value="ECO:0007669"/>
    <property type="project" value="UniProtKB-EC"/>
</dbReference>
<evidence type="ECO:0000256" key="6">
    <source>
        <dbReference type="ARBA" id="ARBA00022553"/>
    </source>
</evidence>
<dbReference type="PANTHER" id="PTHR22573:SF2">
    <property type="entry name" value="PHOSPHOGLUCOMUTASE"/>
    <property type="match status" value="1"/>
</dbReference>
<dbReference type="InterPro" id="IPR045244">
    <property type="entry name" value="PGM"/>
</dbReference>
<accession>A0A816EBL1</accession>
<feature type="compositionally biased region" description="Basic and acidic residues" evidence="14">
    <location>
        <begin position="1"/>
        <end position="15"/>
    </location>
</feature>
<name>A0A816EBL1_ADIRI</name>
<evidence type="ECO:0000256" key="3">
    <source>
        <dbReference type="ARBA" id="ARBA00010231"/>
    </source>
</evidence>
<dbReference type="Pfam" id="PF02879">
    <property type="entry name" value="PGM_PMM_II"/>
    <property type="match status" value="1"/>
</dbReference>
<evidence type="ECO:0000256" key="5">
    <source>
        <dbReference type="ARBA" id="ARBA00022526"/>
    </source>
</evidence>
<feature type="domain" description="Alpha-D-phosphohexomutase alpha/beta/alpha" evidence="15">
    <location>
        <begin position="22"/>
        <end position="145"/>
    </location>
</feature>
<dbReference type="FunFam" id="3.40.120.10:FF:000004">
    <property type="entry name" value="Phosphoglucomutase 5"/>
    <property type="match status" value="1"/>
</dbReference>
<proteinExistence type="inferred from homology"/>
<dbReference type="InterPro" id="IPR016055">
    <property type="entry name" value="A-D-PHexomutase_a/b/a-I/II/III"/>
</dbReference>